<evidence type="ECO:0000313" key="2">
    <source>
        <dbReference type="Proteomes" id="UP001060215"/>
    </source>
</evidence>
<reference evidence="1 2" key="1">
    <citation type="journal article" date="2022" name="Plant J.">
        <title>Chromosome-level genome of Camellia lanceoleosa provides a valuable resource for understanding genome evolution and self-incompatibility.</title>
        <authorList>
            <person name="Gong W."/>
            <person name="Xiao S."/>
            <person name="Wang L."/>
            <person name="Liao Z."/>
            <person name="Chang Y."/>
            <person name="Mo W."/>
            <person name="Hu G."/>
            <person name="Li W."/>
            <person name="Zhao G."/>
            <person name="Zhu H."/>
            <person name="Hu X."/>
            <person name="Ji K."/>
            <person name="Xiang X."/>
            <person name="Song Q."/>
            <person name="Yuan D."/>
            <person name="Jin S."/>
            <person name="Zhang L."/>
        </authorList>
    </citation>
    <scope>NUCLEOTIDE SEQUENCE [LARGE SCALE GENOMIC DNA]</scope>
    <source>
        <strain evidence="1">SQ_2022a</strain>
    </source>
</reference>
<evidence type="ECO:0000313" key="1">
    <source>
        <dbReference type="EMBL" id="KAI8025644.1"/>
    </source>
</evidence>
<dbReference type="Proteomes" id="UP001060215">
    <property type="component" value="Chromosome 3"/>
</dbReference>
<name>A0ACC0IMA8_9ERIC</name>
<accession>A0ACC0IMA8</accession>
<dbReference type="EMBL" id="CM045760">
    <property type="protein sequence ID" value="KAI8025644.1"/>
    <property type="molecule type" value="Genomic_DNA"/>
</dbReference>
<gene>
    <name evidence="1" type="ORF">LOK49_LG02G00118</name>
</gene>
<comment type="caution">
    <text evidence="1">The sequence shown here is derived from an EMBL/GenBank/DDBJ whole genome shotgun (WGS) entry which is preliminary data.</text>
</comment>
<organism evidence="1 2">
    <name type="scientific">Camellia lanceoleosa</name>
    <dbReference type="NCBI Taxonomy" id="1840588"/>
    <lineage>
        <taxon>Eukaryota</taxon>
        <taxon>Viridiplantae</taxon>
        <taxon>Streptophyta</taxon>
        <taxon>Embryophyta</taxon>
        <taxon>Tracheophyta</taxon>
        <taxon>Spermatophyta</taxon>
        <taxon>Magnoliopsida</taxon>
        <taxon>eudicotyledons</taxon>
        <taxon>Gunneridae</taxon>
        <taxon>Pentapetalae</taxon>
        <taxon>asterids</taxon>
        <taxon>Ericales</taxon>
        <taxon>Theaceae</taxon>
        <taxon>Camellia</taxon>
    </lineage>
</organism>
<protein>
    <submittedName>
        <fullName evidence="1">Condensin-2 complex subunit H2</fullName>
    </submittedName>
</protein>
<keyword evidence="2" id="KW-1185">Reference proteome</keyword>
<sequence length="108" mass="11807">MQHLNRQHDQPEGASVQPEENGSHAVPDEENDQFWVLDDVPVEAKNSLDSATCKDAQLNHFAKPLANLVVLEGDCSDVTSDGNELESYLVPSAGKNQNVNLDRSPLVL</sequence>
<proteinExistence type="predicted"/>